<comment type="caution">
    <text evidence="1">The sequence shown here is derived from an EMBL/GenBank/DDBJ whole genome shotgun (WGS) entry which is preliminary data.</text>
</comment>
<dbReference type="AlphaFoldDB" id="A0A8X6XHS8"/>
<name>A0A8X6XHS8_9ARAC</name>
<evidence type="ECO:0000313" key="1">
    <source>
        <dbReference type="EMBL" id="GFY54098.1"/>
    </source>
</evidence>
<dbReference type="EMBL" id="BMAV01009683">
    <property type="protein sequence ID" value="GFY54098.1"/>
    <property type="molecule type" value="Genomic_DNA"/>
</dbReference>
<dbReference type="Proteomes" id="UP000886998">
    <property type="component" value="Unassembled WGS sequence"/>
</dbReference>
<sequence length="98" mass="11042">MSNVLYYLLPKDISGLFKMDLSQVQGPSGLSLFKNLQQKLKMDVLRKQNGIVRCVFRKKNELKSLIFLDVLLMIAKAYDDSSGGLTMIVKKGGVFKID</sequence>
<keyword evidence="2" id="KW-1185">Reference proteome</keyword>
<protein>
    <submittedName>
        <fullName evidence="1">Uncharacterized protein</fullName>
    </submittedName>
</protein>
<gene>
    <name evidence="1" type="ORF">TNIN_437421</name>
</gene>
<evidence type="ECO:0000313" key="2">
    <source>
        <dbReference type="Proteomes" id="UP000886998"/>
    </source>
</evidence>
<organism evidence="1 2">
    <name type="scientific">Trichonephila inaurata madagascariensis</name>
    <dbReference type="NCBI Taxonomy" id="2747483"/>
    <lineage>
        <taxon>Eukaryota</taxon>
        <taxon>Metazoa</taxon>
        <taxon>Ecdysozoa</taxon>
        <taxon>Arthropoda</taxon>
        <taxon>Chelicerata</taxon>
        <taxon>Arachnida</taxon>
        <taxon>Araneae</taxon>
        <taxon>Araneomorphae</taxon>
        <taxon>Entelegynae</taxon>
        <taxon>Araneoidea</taxon>
        <taxon>Nephilidae</taxon>
        <taxon>Trichonephila</taxon>
        <taxon>Trichonephila inaurata</taxon>
    </lineage>
</organism>
<proteinExistence type="predicted"/>
<reference evidence="1" key="1">
    <citation type="submission" date="2020-08" db="EMBL/GenBank/DDBJ databases">
        <title>Multicomponent nature underlies the extraordinary mechanical properties of spider dragline silk.</title>
        <authorList>
            <person name="Kono N."/>
            <person name="Nakamura H."/>
            <person name="Mori M."/>
            <person name="Yoshida Y."/>
            <person name="Ohtoshi R."/>
            <person name="Malay A.D."/>
            <person name="Moran D.A.P."/>
            <person name="Tomita M."/>
            <person name="Numata K."/>
            <person name="Arakawa K."/>
        </authorList>
    </citation>
    <scope>NUCLEOTIDE SEQUENCE</scope>
</reference>
<accession>A0A8X6XHS8</accession>